<organism evidence="1 2">
    <name type="scientific">Danionella cerebrum</name>
    <dbReference type="NCBI Taxonomy" id="2873325"/>
    <lineage>
        <taxon>Eukaryota</taxon>
        <taxon>Metazoa</taxon>
        <taxon>Chordata</taxon>
        <taxon>Craniata</taxon>
        <taxon>Vertebrata</taxon>
        <taxon>Euteleostomi</taxon>
        <taxon>Actinopterygii</taxon>
        <taxon>Neopterygii</taxon>
        <taxon>Teleostei</taxon>
        <taxon>Ostariophysi</taxon>
        <taxon>Cypriniformes</taxon>
        <taxon>Danionidae</taxon>
        <taxon>Danioninae</taxon>
        <taxon>Danionella</taxon>
    </lineage>
</organism>
<reference evidence="1 2" key="1">
    <citation type="journal article" date="2019" name="Sci. Data">
        <title>Hybrid genome assembly and annotation of Danionella translucida.</title>
        <authorList>
            <person name="Kadobianskyi M."/>
            <person name="Schulze L."/>
            <person name="Schuelke M."/>
            <person name="Judkewitz B."/>
        </authorList>
    </citation>
    <scope>NUCLEOTIDE SEQUENCE [LARGE SCALE GENOMIC DNA]</scope>
    <source>
        <strain evidence="1 2">Bolton</strain>
    </source>
</reference>
<dbReference type="EMBL" id="SRMA01026443">
    <property type="protein sequence ID" value="TRY83946.1"/>
    <property type="molecule type" value="Genomic_DNA"/>
</dbReference>
<gene>
    <name evidence="1" type="ORF">DNTS_006529</name>
</gene>
<comment type="caution">
    <text evidence="1">The sequence shown here is derived from an EMBL/GenBank/DDBJ whole genome shotgun (WGS) entry which is preliminary data.</text>
</comment>
<accession>A0A553Q214</accession>
<protein>
    <submittedName>
        <fullName evidence="1">Uncharacterized protein</fullName>
    </submittedName>
</protein>
<dbReference type="AlphaFoldDB" id="A0A553Q214"/>
<sequence length="96" mass="10810">MRKLVLTLVGVFSGPKCEVYLAQCIRWAEESEALGADRVTQLVASFDPEETLCLAFATHPKPKTFQQEWSFIMHTKPCFLWLNAQTSLSYTVSPGI</sequence>
<dbReference type="Proteomes" id="UP000316079">
    <property type="component" value="Unassembled WGS sequence"/>
</dbReference>
<dbReference type="OrthoDB" id="5847285at2759"/>
<proteinExistence type="predicted"/>
<evidence type="ECO:0000313" key="1">
    <source>
        <dbReference type="EMBL" id="TRY83946.1"/>
    </source>
</evidence>
<name>A0A553Q214_9TELE</name>
<keyword evidence="2" id="KW-1185">Reference proteome</keyword>
<evidence type="ECO:0000313" key="2">
    <source>
        <dbReference type="Proteomes" id="UP000316079"/>
    </source>
</evidence>